<keyword evidence="1" id="KW-0472">Membrane</keyword>
<dbReference type="EMBL" id="UOFH01000121">
    <property type="protein sequence ID" value="VAW60079.1"/>
    <property type="molecule type" value="Genomic_DNA"/>
</dbReference>
<dbReference type="AlphaFoldDB" id="A0A3B0XER5"/>
<reference evidence="2" key="1">
    <citation type="submission" date="2018-06" db="EMBL/GenBank/DDBJ databases">
        <authorList>
            <person name="Zhirakovskaya E."/>
        </authorList>
    </citation>
    <scope>NUCLEOTIDE SEQUENCE</scope>
</reference>
<evidence type="ECO:0000313" key="2">
    <source>
        <dbReference type="EMBL" id="VAW60079.1"/>
    </source>
</evidence>
<feature type="transmembrane region" description="Helical" evidence="1">
    <location>
        <begin position="34"/>
        <end position="51"/>
    </location>
</feature>
<sequence length="150" mass="17437">MMFNYVPRVFSEPLLITFFTPRDAGKAIYSMMKLFQYIFDVAVLVVVFQMVKQYLRNNAFTALDIAKKQGILSESEHGNKVSKLHHEAILENIRALEKAGLYEAEKRQEIESMLTEHYEHKKKMFAIEKAHEDGALSDEEYKEKTNNKTA</sequence>
<name>A0A3B0XER5_9ZZZZ</name>
<evidence type="ECO:0000256" key="1">
    <source>
        <dbReference type="SAM" id="Phobius"/>
    </source>
</evidence>
<protein>
    <submittedName>
        <fullName evidence="2">Uncharacterized protein</fullName>
    </submittedName>
</protein>
<gene>
    <name evidence="2" type="ORF">MNBD_GAMMA08-2349</name>
</gene>
<accession>A0A3B0XER5</accession>
<proteinExistence type="predicted"/>
<organism evidence="2">
    <name type="scientific">hydrothermal vent metagenome</name>
    <dbReference type="NCBI Taxonomy" id="652676"/>
    <lineage>
        <taxon>unclassified sequences</taxon>
        <taxon>metagenomes</taxon>
        <taxon>ecological metagenomes</taxon>
    </lineage>
</organism>
<keyword evidence="1" id="KW-1133">Transmembrane helix</keyword>
<keyword evidence="1" id="KW-0812">Transmembrane</keyword>